<dbReference type="Gene3D" id="3.30.160.60">
    <property type="entry name" value="Classic Zinc Finger"/>
    <property type="match status" value="4"/>
</dbReference>
<keyword evidence="10" id="KW-0539">Nucleus</keyword>
<sequence length="574" mass="66044">MSSFLCFICHNAVNADTTEETREKYREVVTMNLCPDSQLCYICCHMVNKLWFFKSICIKRSHEYPVLFSEKSSINLHRSDIETLILCPEETCLTNSATQLYFRYTDDNKDQSNDYVKFDDENNDVDEYIPQDTAEDCSAAIEPYNEESVSIEPSRTQLKLEFDGSEAVNDFKGYGYINTGTGSFEDAEFNDADFKTEENNENNEDVDHESITNNLNGEIVAETDNPKHNITSNNIVEDYKKTLLSVEEQKGELEGQRRSKKYLDAEFKCYNCALGFLFKDSYQAHMMRHEESNGEYVCLLCTLRFASTAVLRAHRAVHRERYVCNHCGVKVRKRQRDTHARKCHKKEDDSAACHLCGNVFQNASCLQQHLKRFHMSKTSNRTYSCNVCGKSYENQAAVRTHMIKHIQRKFTCDVCSANFSSPYTLTQHKKKHSITSTDKPHVCVTCGVGYTTRKSLLAHMRTALQHQERVYDCPICSRICPNPSALSSHISRVHSANKNFSCNLCGYKYTSRKSLLRHVREHTSRAKVKEVQCHLCGKSFKGNSKLNRHLKEVCGKDKLEEELSAYHEQHNTKL</sequence>
<evidence type="ECO:0000256" key="2">
    <source>
        <dbReference type="ARBA" id="ARBA00006991"/>
    </source>
</evidence>
<evidence type="ECO:0000256" key="1">
    <source>
        <dbReference type="ARBA" id="ARBA00004123"/>
    </source>
</evidence>
<protein>
    <recommendedName>
        <fullName evidence="12">C2H2-type domain-containing protein</fullName>
    </recommendedName>
</protein>
<dbReference type="GO" id="GO:0000978">
    <property type="term" value="F:RNA polymerase II cis-regulatory region sequence-specific DNA binding"/>
    <property type="evidence" value="ECO:0007669"/>
    <property type="project" value="TreeGrafter"/>
</dbReference>
<dbReference type="PANTHER" id="PTHR24393:SF15">
    <property type="entry name" value="IP01243P-RELATED"/>
    <property type="match status" value="1"/>
</dbReference>
<dbReference type="OrthoDB" id="6077919at2759"/>
<keyword evidence="5 11" id="KW-0863">Zinc-finger</keyword>
<dbReference type="SUPFAM" id="SSF57667">
    <property type="entry name" value="beta-beta-alpha zinc fingers"/>
    <property type="match status" value="4"/>
</dbReference>
<feature type="domain" description="C2H2-type" evidence="12">
    <location>
        <begin position="351"/>
        <end position="379"/>
    </location>
</feature>
<keyword evidence="9" id="KW-0804">Transcription</keyword>
<evidence type="ECO:0000259" key="12">
    <source>
        <dbReference type="PROSITE" id="PS50157"/>
    </source>
</evidence>
<evidence type="ECO:0000256" key="11">
    <source>
        <dbReference type="PROSITE-ProRule" id="PRU00042"/>
    </source>
</evidence>
<feature type="domain" description="C2H2-type" evidence="12">
    <location>
        <begin position="471"/>
        <end position="499"/>
    </location>
</feature>
<evidence type="ECO:0000256" key="7">
    <source>
        <dbReference type="ARBA" id="ARBA00023015"/>
    </source>
</evidence>
<dbReference type="GO" id="GO:0005634">
    <property type="term" value="C:nucleus"/>
    <property type="evidence" value="ECO:0007669"/>
    <property type="project" value="TreeGrafter"/>
</dbReference>
<dbReference type="AlphaFoldDB" id="A0A8S1A9A7"/>
<proteinExistence type="inferred from homology"/>
<dbReference type="InterPro" id="IPR013087">
    <property type="entry name" value="Znf_C2H2_type"/>
</dbReference>
<evidence type="ECO:0000256" key="4">
    <source>
        <dbReference type="ARBA" id="ARBA00022737"/>
    </source>
</evidence>
<dbReference type="InterPro" id="IPR036236">
    <property type="entry name" value="Znf_C2H2_sf"/>
</dbReference>
<dbReference type="EMBL" id="CADEBC010000507">
    <property type="protein sequence ID" value="CAB3240973.1"/>
    <property type="molecule type" value="Genomic_DNA"/>
</dbReference>
<evidence type="ECO:0000256" key="8">
    <source>
        <dbReference type="ARBA" id="ARBA00023125"/>
    </source>
</evidence>
<comment type="similarity">
    <text evidence="2">Belongs to the krueppel C2H2-type zinc-finger protein family.</text>
</comment>
<dbReference type="Pfam" id="PF13912">
    <property type="entry name" value="zf-C2H2_6"/>
    <property type="match status" value="1"/>
</dbReference>
<keyword evidence="6" id="KW-0862">Zinc</keyword>
<dbReference type="GO" id="GO:0008270">
    <property type="term" value="F:zinc ion binding"/>
    <property type="evidence" value="ECO:0007669"/>
    <property type="project" value="UniProtKB-KW"/>
</dbReference>
<keyword evidence="14" id="KW-1185">Reference proteome</keyword>
<feature type="domain" description="C2H2-type" evidence="12">
    <location>
        <begin position="500"/>
        <end position="527"/>
    </location>
</feature>
<dbReference type="SMART" id="SM00355">
    <property type="entry name" value="ZnF_C2H2"/>
    <property type="match status" value="10"/>
</dbReference>
<name>A0A8S1A9A7_ARCPL</name>
<comment type="caution">
    <text evidence="13">The sequence shown here is derived from an EMBL/GenBank/DDBJ whole genome shotgun (WGS) entry which is preliminary data.</text>
</comment>
<dbReference type="PROSITE" id="PS50157">
    <property type="entry name" value="ZINC_FINGER_C2H2_2"/>
    <property type="match status" value="7"/>
</dbReference>
<keyword evidence="3" id="KW-0479">Metal-binding</keyword>
<feature type="domain" description="C2H2-type" evidence="12">
    <location>
        <begin position="296"/>
        <end position="318"/>
    </location>
</feature>
<keyword evidence="7" id="KW-0805">Transcription regulation</keyword>
<evidence type="ECO:0000256" key="10">
    <source>
        <dbReference type="ARBA" id="ARBA00023242"/>
    </source>
</evidence>
<evidence type="ECO:0000313" key="14">
    <source>
        <dbReference type="Proteomes" id="UP000494106"/>
    </source>
</evidence>
<feature type="domain" description="C2H2-type" evidence="12">
    <location>
        <begin position="383"/>
        <end position="410"/>
    </location>
</feature>
<comment type="subcellular location">
    <subcellularLocation>
        <location evidence="1">Nucleus</location>
    </subcellularLocation>
</comment>
<organism evidence="13 14">
    <name type="scientific">Arctia plantaginis</name>
    <name type="common">Wood tiger moth</name>
    <name type="synonym">Phalaena plantaginis</name>
    <dbReference type="NCBI Taxonomy" id="874455"/>
    <lineage>
        <taxon>Eukaryota</taxon>
        <taxon>Metazoa</taxon>
        <taxon>Ecdysozoa</taxon>
        <taxon>Arthropoda</taxon>
        <taxon>Hexapoda</taxon>
        <taxon>Insecta</taxon>
        <taxon>Pterygota</taxon>
        <taxon>Neoptera</taxon>
        <taxon>Endopterygota</taxon>
        <taxon>Lepidoptera</taxon>
        <taxon>Glossata</taxon>
        <taxon>Ditrysia</taxon>
        <taxon>Noctuoidea</taxon>
        <taxon>Erebidae</taxon>
        <taxon>Arctiinae</taxon>
        <taxon>Arctia</taxon>
    </lineage>
</organism>
<dbReference type="PROSITE" id="PS00028">
    <property type="entry name" value="ZINC_FINGER_C2H2_1"/>
    <property type="match status" value="7"/>
</dbReference>
<feature type="domain" description="C2H2-type" evidence="12">
    <location>
        <begin position="410"/>
        <end position="440"/>
    </location>
</feature>
<evidence type="ECO:0000256" key="6">
    <source>
        <dbReference type="ARBA" id="ARBA00022833"/>
    </source>
</evidence>
<evidence type="ECO:0000256" key="5">
    <source>
        <dbReference type="ARBA" id="ARBA00022771"/>
    </source>
</evidence>
<dbReference type="GO" id="GO:0001228">
    <property type="term" value="F:DNA-binding transcription activator activity, RNA polymerase II-specific"/>
    <property type="evidence" value="ECO:0007669"/>
    <property type="project" value="TreeGrafter"/>
</dbReference>
<accession>A0A8S1A9A7</accession>
<evidence type="ECO:0000313" key="13">
    <source>
        <dbReference type="EMBL" id="CAB3240973.1"/>
    </source>
</evidence>
<dbReference type="PANTHER" id="PTHR24393">
    <property type="entry name" value="ZINC FINGER PROTEIN"/>
    <property type="match status" value="1"/>
</dbReference>
<dbReference type="Pfam" id="PF00096">
    <property type="entry name" value="zf-C2H2"/>
    <property type="match status" value="5"/>
</dbReference>
<keyword evidence="4" id="KW-0677">Repeat</keyword>
<evidence type="ECO:0000256" key="3">
    <source>
        <dbReference type="ARBA" id="ARBA00022723"/>
    </source>
</evidence>
<feature type="domain" description="C2H2-type" evidence="12">
    <location>
        <begin position="531"/>
        <end position="558"/>
    </location>
</feature>
<reference evidence="13 14" key="1">
    <citation type="submission" date="2020-04" db="EMBL/GenBank/DDBJ databases">
        <authorList>
            <person name="Wallbank WR R."/>
            <person name="Pardo Diaz C."/>
            <person name="Kozak K."/>
            <person name="Martin S."/>
            <person name="Jiggins C."/>
            <person name="Moest M."/>
            <person name="Warren A I."/>
            <person name="Byers J.R.P. K."/>
            <person name="Montejo-Kovacevich G."/>
            <person name="Yen C E."/>
        </authorList>
    </citation>
    <scope>NUCLEOTIDE SEQUENCE [LARGE SCALE GENOMIC DNA]</scope>
</reference>
<keyword evidence="8" id="KW-0238">DNA-binding</keyword>
<gene>
    <name evidence="13" type="ORF">APLA_LOCUS8429</name>
</gene>
<evidence type="ECO:0000256" key="9">
    <source>
        <dbReference type="ARBA" id="ARBA00023163"/>
    </source>
</evidence>
<dbReference type="Proteomes" id="UP000494106">
    <property type="component" value="Unassembled WGS sequence"/>
</dbReference>